<evidence type="ECO:0000313" key="1">
    <source>
        <dbReference type="EMBL" id="EIR16497.1"/>
    </source>
</evidence>
<name>A0AB72ZIQ4_YERPE</name>
<proteinExistence type="predicted"/>
<evidence type="ECO:0000313" key="2">
    <source>
        <dbReference type="Proteomes" id="UP000003231"/>
    </source>
</evidence>
<feature type="non-terminal residue" evidence="1">
    <location>
        <position position="15"/>
    </location>
</feature>
<dbReference type="EMBL" id="AKRT01000353">
    <property type="protein sequence ID" value="EIR16497.1"/>
    <property type="molecule type" value="Genomic_DNA"/>
</dbReference>
<accession>A0AB72ZIQ4</accession>
<protein>
    <submittedName>
        <fullName evidence="1">Uncharacterized protein</fullName>
    </submittedName>
</protein>
<reference evidence="1 2" key="1">
    <citation type="submission" date="2012-05" db="EMBL/GenBank/DDBJ databases">
        <title>Genome sequence of Yersinia Pestis PY-08.</title>
        <authorList>
            <person name="Santana-Cruz I."/>
            <person name="Sengamalay N."/>
            <person name="McCracken C."/>
            <person name="Daugherty S.C."/>
            <person name="Maroo A."/>
            <person name="Vara P.G."/>
            <person name="Tallon L.J."/>
            <person name="Sadzewicz L."/>
            <person name="Vinetz J.M."/>
            <person name="Cespedes Zambrano M.J."/>
            <person name="Fraser-Liggett C.M."/>
            <person name="Tettelin H."/>
        </authorList>
    </citation>
    <scope>NUCLEOTIDE SEQUENCE [LARGE SCALE GENOMIC DNA]</scope>
    <source>
        <strain evidence="1 2">PY-08</strain>
    </source>
</reference>
<dbReference type="Proteomes" id="UP000003231">
    <property type="component" value="Unassembled WGS sequence"/>
</dbReference>
<comment type="caution">
    <text evidence="1">The sequence shown here is derived from an EMBL/GenBank/DDBJ whole genome shotgun (WGS) entry which is preliminary data.</text>
</comment>
<sequence length="15" mass="1860">MKLQRYSLLSLTRNH</sequence>
<organism evidence="1 2">
    <name type="scientific">Yersinia pestis PY-08</name>
    <dbReference type="NCBI Taxonomy" id="992134"/>
    <lineage>
        <taxon>Bacteria</taxon>
        <taxon>Pseudomonadati</taxon>
        <taxon>Pseudomonadota</taxon>
        <taxon>Gammaproteobacteria</taxon>
        <taxon>Enterobacterales</taxon>
        <taxon>Yersiniaceae</taxon>
        <taxon>Yersinia</taxon>
    </lineage>
</organism>
<gene>
    <name evidence="1" type="ORF">YPPY08_3098</name>
</gene>